<dbReference type="InParanoid" id="A0A5J5F6G5"/>
<dbReference type="AlphaFoldDB" id="A0A5J5F6G5"/>
<evidence type="ECO:0000313" key="1">
    <source>
        <dbReference type="EMBL" id="KAA8912104.1"/>
    </source>
</evidence>
<comment type="caution">
    <text evidence="1">The sequence shown here is derived from an EMBL/GenBank/DDBJ whole genome shotgun (WGS) entry which is preliminary data.</text>
</comment>
<name>A0A5J5F6G5_9PEZI</name>
<dbReference type="EMBL" id="VXIS01000028">
    <property type="protein sequence ID" value="KAA8912104.1"/>
    <property type="molecule type" value="Genomic_DNA"/>
</dbReference>
<reference evidence="1 2" key="1">
    <citation type="submission" date="2019-09" db="EMBL/GenBank/DDBJ databases">
        <title>Draft genome of the ectomycorrhizal ascomycete Sphaerosporella brunnea.</title>
        <authorList>
            <consortium name="DOE Joint Genome Institute"/>
            <person name="Benucci G.M."/>
            <person name="Marozzi G."/>
            <person name="Antonielli L."/>
            <person name="Sanchez S."/>
            <person name="Marco P."/>
            <person name="Wang X."/>
            <person name="Falini L.B."/>
            <person name="Barry K."/>
            <person name="Haridas S."/>
            <person name="Lipzen A."/>
            <person name="Labutti K."/>
            <person name="Grigoriev I.V."/>
            <person name="Murat C."/>
            <person name="Martin F."/>
            <person name="Albertini E."/>
            <person name="Donnini D."/>
            <person name="Bonito G."/>
        </authorList>
    </citation>
    <scope>NUCLEOTIDE SEQUENCE [LARGE SCALE GENOMIC DNA]</scope>
    <source>
        <strain evidence="1 2">Sb_GMNB300</strain>
    </source>
</reference>
<organism evidence="1 2">
    <name type="scientific">Sphaerosporella brunnea</name>
    <dbReference type="NCBI Taxonomy" id="1250544"/>
    <lineage>
        <taxon>Eukaryota</taxon>
        <taxon>Fungi</taxon>
        <taxon>Dikarya</taxon>
        <taxon>Ascomycota</taxon>
        <taxon>Pezizomycotina</taxon>
        <taxon>Pezizomycetes</taxon>
        <taxon>Pezizales</taxon>
        <taxon>Pyronemataceae</taxon>
        <taxon>Sphaerosporella</taxon>
    </lineage>
</organism>
<gene>
    <name evidence="1" type="ORF">FN846DRAFT_887402</name>
</gene>
<keyword evidence="2" id="KW-1185">Reference proteome</keyword>
<accession>A0A5J5F6G5</accession>
<evidence type="ECO:0000313" key="2">
    <source>
        <dbReference type="Proteomes" id="UP000326924"/>
    </source>
</evidence>
<proteinExistence type="predicted"/>
<protein>
    <submittedName>
        <fullName evidence="1">Uncharacterized protein</fullName>
    </submittedName>
</protein>
<dbReference type="Proteomes" id="UP000326924">
    <property type="component" value="Unassembled WGS sequence"/>
</dbReference>
<sequence length="244" mass="26651">MPGIDPSGTIVISDFTTPATGFLLLLTGNIEQAARPDCQAKHQSVPGLCDGSNGKDIAALSWKLEVVIAEIATLKADNAALRAKNAHFAIVVDRVHHPISYAVSTKHWWKHFALRAIEPGPAKKRTSVGRFPTGRQPTAGRTGLSIKDLRDRIQKLNHSRIGRDLVAHEVTLATMADSAVNWDADDTTYLGTSAATVRQPEAAQTHLEVFGPAEYYLAWATERLPKELKVAFTDFVNGFCQEEE</sequence>